<dbReference type="EMBL" id="FNSH01000001">
    <property type="protein sequence ID" value="SEB93072.1"/>
    <property type="molecule type" value="Genomic_DNA"/>
</dbReference>
<gene>
    <name evidence="1" type="ORF">SAMN04489746_1302</name>
</gene>
<dbReference type="Proteomes" id="UP000183687">
    <property type="component" value="Unassembled WGS sequence"/>
</dbReference>
<dbReference type="AlphaFoldDB" id="A0AB38A7N4"/>
<organism evidence="1 2">
    <name type="scientific">Atopobium minutum</name>
    <dbReference type="NCBI Taxonomy" id="1381"/>
    <lineage>
        <taxon>Bacteria</taxon>
        <taxon>Bacillati</taxon>
        <taxon>Actinomycetota</taxon>
        <taxon>Coriobacteriia</taxon>
        <taxon>Coriobacteriales</taxon>
        <taxon>Atopobiaceae</taxon>
        <taxon>Atopobium</taxon>
    </lineage>
</organism>
<dbReference type="RefSeq" id="WP_002564032.1">
    <property type="nucleotide sequence ID" value="NZ_CALJSN010000010.1"/>
</dbReference>
<comment type="caution">
    <text evidence="1">The sequence shown here is derived from an EMBL/GenBank/DDBJ whole genome shotgun (WGS) entry which is preliminary data.</text>
</comment>
<name>A0AB38A7N4_9ACTN</name>
<protein>
    <recommendedName>
        <fullName evidence="3">Repeat domain-containing protein</fullName>
    </recommendedName>
</protein>
<dbReference type="SUPFAM" id="SSF63829">
    <property type="entry name" value="Calcium-dependent phosphotriesterase"/>
    <property type="match status" value="1"/>
</dbReference>
<evidence type="ECO:0008006" key="3">
    <source>
        <dbReference type="Google" id="ProtNLM"/>
    </source>
</evidence>
<sequence length="352" mass="39144">MKYQKKVIATDMAKCYAIGMFDGADSPSFVIATEKEGPIRRFSLDGTVLENVCDGPGGVMTVMQTPGRDDQLLSTYKFFSPNFGADDAKIVSYTHTDDGSWTRSVVCDLPYVHRFGVLKAADGQEWLLACTIKSACRSFKEDWKTPGAVYAAKLEGKLERYNQTEQLPLTQIAPIQLQNHGFYVAPDRSFALIGTAAGVFRYTPPANDGDSWQIDCLVVQPTSDMCLVDLDGDGIDELVTISAFHGDTLRVWHATQQPDNYHMVWEDPQKHAFLHAIWSGSLANHACALLGNRKEERALMRLYFQDGSYGLEVIDRDCGPANVWVFKKEGSDFIISANREVDEAALYQVIAE</sequence>
<evidence type="ECO:0000313" key="2">
    <source>
        <dbReference type="Proteomes" id="UP000183687"/>
    </source>
</evidence>
<evidence type="ECO:0000313" key="1">
    <source>
        <dbReference type="EMBL" id="SEB93072.1"/>
    </source>
</evidence>
<accession>A0AB38A7N4</accession>
<proteinExistence type="predicted"/>
<reference evidence="1 2" key="1">
    <citation type="submission" date="2016-10" db="EMBL/GenBank/DDBJ databases">
        <authorList>
            <person name="Varghese N."/>
            <person name="Submissions S."/>
        </authorList>
    </citation>
    <scope>NUCLEOTIDE SEQUENCE [LARGE SCALE GENOMIC DNA]</scope>
    <source>
        <strain evidence="1 2">DSM 20586</strain>
    </source>
</reference>